<reference evidence="1" key="1">
    <citation type="submission" date="2020-02" db="EMBL/GenBank/DDBJ databases">
        <authorList>
            <person name="Meier V. D."/>
        </authorList>
    </citation>
    <scope>NUCLEOTIDE SEQUENCE</scope>
    <source>
        <strain evidence="1">AVDCRST_MAG82</strain>
    </source>
</reference>
<protein>
    <submittedName>
        <fullName evidence="1">Uncharacterized protein</fullName>
    </submittedName>
</protein>
<gene>
    <name evidence="1" type="ORF">AVDCRST_MAG82-3251</name>
</gene>
<dbReference type="EMBL" id="CADCVA010000395">
    <property type="protein sequence ID" value="CAA9445144.1"/>
    <property type="molecule type" value="Genomic_DNA"/>
</dbReference>
<evidence type="ECO:0000313" key="1">
    <source>
        <dbReference type="EMBL" id="CAA9445144.1"/>
    </source>
</evidence>
<dbReference type="AlphaFoldDB" id="A0A6J4QI29"/>
<organism evidence="1">
    <name type="scientific">uncultured Rubrobacteraceae bacterium</name>
    <dbReference type="NCBI Taxonomy" id="349277"/>
    <lineage>
        <taxon>Bacteria</taxon>
        <taxon>Bacillati</taxon>
        <taxon>Actinomycetota</taxon>
        <taxon>Rubrobacteria</taxon>
        <taxon>Rubrobacterales</taxon>
        <taxon>Rubrobacteraceae</taxon>
        <taxon>environmental samples</taxon>
    </lineage>
</organism>
<sequence length="99" mass="10948">MEGRRRERDDLGGLEAKVGELEKLTDSLDDVPDEDLVGTLNEAVELLAEINTRIENRLDAAGEETREIGDLLARVDFGPFDEALEDHEVKERTTGEPGA</sequence>
<name>A0A6J4QI29_9ACTN</name>
<proteinExistence type="predicted"/>
<accession>A0A6J4QI29</accession>